<sequence>MNSEKRYFELTDNEKILLNSIEEIANHLKDDIDNPVSLSLYLWKMGIDDPQAKDKLVQSTLKLIINSDNPLTLTKQDFADEFKIISELFETDNTNIIIYVLTWIGLNISPIAYAISQNIE</sequence>
<reference evidence="1 2" key="1">
    <citation type="journal article" date="2015" name="BMC Genomics">
        <title>Comparative genomics of Fructobacillus spp. and Leuconostoc spp. reveals niche-specific evolution of Fructobacillus spp.</title>
        <authorList>
            <person name="Endo A."/>
            <person name="Tanizawa Y."/>
            <person name="Tanaka N."/>
            <person name="Maeno S."/>
            <person name="Kumar H."/>
            <person name="Shiwa Y."/>
            <person name="Okada S."/>
            <person name="Yoshikawa H."/>
            <person name="Dicks L."/>
            <person name="Nakagawa J."/>
            <person name="Arita M."/>
        </authorList>
    </citation>
    <scope>NUCLEOTIDE SEQUENCE [LARGE SCALE GENOMIC DNA]</scope>
    <source>
        <strain evidence="1 2">JCM 12225</strain>
    </source>
</reference>
<protein>
    <submittedName>
        <fullName evidence="1">Uncharacterized protein</fullName>
    </submittedName>
</protein>
<gene>
    <name evidence="1" type="ORF">FFIC_091310</name>
</gene>
<proteinExistence type="predicted"/>
<dbReference type="Proteomes" id="UP000253891">
    <property type="component" value="Unassembled WGS sequence"/>
</dbReference>
<accession>A0A0K8MHD1</accession>
<organism evidence="1 2">
    <name type="scientific">Fructobacillus ficulneus</name>
    <dbReference type="NCBI Taxonomy" id="157463"/>
    <lineage>
        <taxon>Bacteria</taxon>
        <taxon>Bacillati</taxon>
        <taxon>Bacillota</taxon>
        <taxon>Bacilli</taxon>
        <taxon>Lactobacillales</taxon>
        <taxon>Lactobacillaceae</taxon>
        <taxon>Fructobacillus</taxon>
    </lineage>
</organism>
<dbReference type="AlphaFoldDB" id="A0A0K8MHD1"/>
<keyword evidence="2" id="KW-1185">Reference proteome</keyword>
<name>A0A0K8MHD1_9LACO</name>
<evidence type="ECO:0000313" key="2">
    <source>
        <dbReference type="Proteomes" id="UP000253891"/>
    </source>
</evidence>
<dbReference type="OrthoDB" id="2339760at2"/>
<dbReference type="EMBL" id="DF967986">
    <property type="protein sequence ID" value="GAO99304.1"/>
    <property type="molecule type" value="Genomic_DNA"/>
</dbReference>
<dbReference type="RefSeq" id="WP_061992725.1">
    <property type="nucleotide sequence ID" value="NZ_DF967986.1"/>
</dbReference>
<evidence type="ECO:0000313" key="1">
    <source>
        <dbReference type="EMBL" id="GAO99304.1"/>
    </source>
</evidence>